<dbReference type="PRINTS" id="PR00062">
    <property type="entry name" value="RIBOSOMALL20"/>
</dbReference>
<comment type="function">
    <text evidence="7 8">Binds directly to 23S ribosomal RNA and is necessary for the in vitro assembly process of the 50S ribosomal subunit. It is not involved in the protein synthesizing functions of that subunit.</text>
</comment>
<dbReference type="PROSITE" id="PS00937">
    <property type="entry name" value="RIBOSOMAL_L20"/>
    <property type="match status" value="1"/>
</dbReference>
<keyword evidence="4 7" id="KW-0689">Ribosomal protein</keyword>
<evidence type="ECO:0000256" key="4">
    <source>
        <dbReference type="ARBA" id="ARBA00022980"/>
    </source>
</evidence>
<dbReference type="GO" id="GO:0000027">
    <property type="term" value="P:ribosomal large subunit assembly"/>
    <property type="evidence" value="ECO:0007669"/>
    <property type="project" value="UniProtKB-UniRule"/>
</dbReference>
<dbReference type="HAMAP" id="MF_00382">
    <property type="entry name" value="Ribosomal_bL20"/>
    <property type="match status" value="1"/>
</dbReference>
<dbReference type="InterPro" id="IPR005813">
    <property type="entry name" value="Ribosomal_bL20"/>
</dbReference>
<accession>A0A4Q9JUD5</accession>
<evidence type="ECO:0000256" key="2">
    <source>
        <dbReference type="ARBA" id="ARBA00022730"/>
    </source>
</evidence>
<dbReference type="Gene3D" id="1.10.1900.20">
    <property type="entry name" value="Ribosomal protein L20"/>
    <property type="match status" value="1"/>
</dbReference>
<dbReference type="CDD" id="cd07026">
    <property type="entry name" value="Ribosomal_L20"/>
    <property type="match status" value="1"/>
</dbReference>
<evidence type="ECO:0000256" key="5">
    <source>
        <dbReference type="ARBA" id="ARBA00023274"/>
    </source>
</evidence>
<evidence type="ECO:0000256" key="3">
    <source>
        <dbReference type="ARBA" id="ARBA00022884"/>
    </source>
</evidence>
<evidence type="ECO:0000256" key="6">
    <source>
        <dbReference type="ARBA" id="ARBA00035172"/>
    </source>
</evidence>
<evidence type="ECO:0000313" key="10">
    <source>
        <dbReference type="Proteomes" id="UP000292583"/>
    </source>
</evidence>
<dbReference type="PANTHER" id="PTHR10986">
    <property type="entry name" value="39S RIBOSOMAL PROTEIN L20"/>
    <property type="match status" value="1"/>
</dbReference>
<dbReference type="Proteomes" id="UP000292583">
    <property type="component" value="Unassembled WGS sequence"/>
</dbReference>
<organism evidence="9 10">
    <name type="scientific">Campylobacter novaezeelandiae</name>
    <dbReference type="NCBI Taxonomy" id="2267891"/>
    <lineage>
        <taxon>Bacteria</taxon>
        <taxon>Pseudomonadati</taxon>
        <taxon>Campylobacterota</taxon>
        <taxon>Epsilonproteobacteria</taxon>
        <taxon>Campylobacterales</taxon>
        <taxon>Campylobacteraceae</taxon>
        <taxon>Campylobacter</taxon>
    </lineage>
</organism>
<dbReference type="InterPro" id="IPR049946">
    <property type="entry name" value="RIBOSOMAL_L20_CS"/>
</dbReference>
<sequence length="118" mass="14238">MARVKTGVVRRRRHKKILKLARGFYSGRRKHFRKAKEQLERSLVYAYRDRRRKKRDFRRLWIIRINAACRLNNISYSRFINGLKKANIELDRKILANLAMNDADAFSKIVQNVKEHLK</sequence>
<dbReference type="GO" id="GO:1990904">
    <property type="term" value="C:ribonucleoprotein complex"/>
    <property type="evidence" value="ECO:0007669"/>
    <property type="project" value="UniProtKB-KW"/>
</dbReference>
<proteinExistence type="inferred from homology"/>
<evidence type="ECO:0000313" key="9">
    <source>
        <dbReference type="EMBL" id="TBR81264.1"/>
    </source>
</evidence>
<dbReference type="OrthoDB" id="9808966at2"/>
<gene>
    <name evidence="7" type="primary">rplT</name>
    <name evidence="9" type="ORF">DU473_04030</name>
</gene>
<dbReference type="GO" id="GO:0019843">
    <property type="term" value="F:rRNA binding"/>
    <property type="evidence" value="ECO:0007669"/>
    <property type="project" value="UniProtKB-UniRule"/>
</dbReference>
<dbReference type="GO" id="GO:0005840">
    <property type="term" value="C:ribosome"/>
    <property type="evidence" value="ECO:0007669"/>
    <property type="project" value="UniProtKB-KW"/>
</dbReference>
<name>A0A4Q9JUD5_9BACT</name>
<evidence type="ECO:0000256" key="8">
    <source>
        <dbReference type="RuleBase" id="RU000560"/>
    </source>
</evidence>
<comment type="similarity">
    <text evidence="1 7 8">Belongs to the bacterial ribosomal protein bL20 family.</text>
</comment>
<dbReference type="Pfam" id="PF00453">
    <property type="entry name" value="Ribosomal_L20"/>
    <property type="match status" value="1"/>
</dbReference>
<dbReference type="Gene3D" id="6.10.160.10">
    <property type="match status" value="1"/>
</dbReference>
<dbReference type="FunFam" id="1.10.1900.20:FF:000001">
    <property type="entry name" value="50S ribosomal protein L20"/>
    <property type="match status" value="1"/>
</dbReference>
<evidence type="ECO:0000256" key="7">
    <source>
        <dbReference type="HAMAP-Rule" id="MF_00382"/>
    </source>
</evidence>
<dbReference type="NCBIfam" id="TIGR01032">
    <property type="entry name" value="rplT_bact"/>
    <property type="match status" value="1"/>
</dbReference>
<keyword evidence="10" id="KW-1185">Reference proteome</keyword>
<dbReference type="InterPro" id="IPR035566">
    <property type="entry name" value="Ribosomal_protein_bL20_C"/>
</dbReference>
<dbReference type="AlphaFoldDB" id="A0A4Q9JUD5"/>
<dbReference type="GO" id="GO:0003735">
    <property type="term" value="F:structural constituent of ribosome"/>
    <property type="evidence" value="ECO:0007669"/>
    <property type="project" value="InterPro"/>
</dbReference>
<keyword evidence="2 7" id="KW-0699">rRNA-binding</keyword>
<dbReference type="GO" id="GO:0006412">
    <property type="term" value="P:translation"/>
    <property type="evidence" value="ECO:0007669"/>
    <property type="project" value="InterPro"/>
</dbReference>
<reference evidence="9 10" key="1">
    <citation type="submission" date="2018-07" db="EMBL/GenBank/DDBJ databases">
        <title>Campylobacter zealandensis sp. nov., isolated from birds and water in New Zealand.</title>
        <authorList>
            <person name="Wilkinson D.A."/>
            <person name="Biggs P.J."/>
            <person name="French N.P."/>
            <person name="Midwinter A.C."/>
        </authorList>
    </citation>
    <scope>NUCLEOTIDE SEQUENCE [LARGE SCALE GENOMIC DNA]</scope>
    <source>
        <strain evidence="9 10">B423b</strain>
    </source>
</reference>
<dbReference type="SUPFAM" id="SSF74731">
    <property type="entry name" value="Ribosomal protein L20"/>
    <property type="match status" value="1"/>
</dbReference>
<keyword evidence="3 7" id="KW-0694">RNA-binding</keyword>
<evidence type="ECO:0000256" key="1">
    <source>
        <dbReference type="ARBA" id="ARBA00007698"/>
    </source>
</evidence>
<dbReference type="EMBL" id="QPGR01000006">
    <property type="protein sequence ID" value="TBR81264.1"/>
    <property type="molecule type" value="Genomic_DNA"/>
</dbReference>
<comment type="caution">
    <text evidence="9">The sequence shown here is derived from an EMBL/GenBank/DDBJ whole genome shotgun (WGS) entry which is preliminary data.</text>
</comment>
<keyword evidence="5 7" id="KW-0687">Ribonucleoprotein</keyword>
<dbReference type="RefSeq" id="WP_131163019.1">
    <property type="nucleotide sequence ID" value="NZ_CP076657.1"/>
</dbReference>
<protein>
    <recommendedName>
        <fullName evidence="6 7">Large ribosomal subunit protein bL20</fullName>
    </recommendedName>
</protein>